<dbReference type="SUPFAM" id="SSF52743">
    <property type="entry name" value="Subtilisin-like"/>
    <property type="match status" value="1"/>
</dbReference>
<dbReference type="GO" id="GO:0006508">
    <property type="term" value="P:proteolysis"/>
    <property type="evidence" value="ECO:0007669"/>
    <property type="project" value="InterPro"/>
</dbReference>
<dbReference type="InterPro" id="IPR036852">
    <property type="entry name" value="Peptidase_S8/S53_dom_sf"/>
</dbReference>
<proteinExistence type="predicted"/>
<organism evidence="2 3">
    <name type="scientific">Candidatus Mailhella merdigallinarum</name>
    <dbReference type="NCBI Taxonomy" id="2838658"/>
    <lineage>
        <taxon>Bacteria</taxon>
        <taxon>Pseudomonadati</taxon>
        <taxon>Thermodesulfobacteriota</taxon>
        <taxon>Desulfovibrionia</taxon>
        <taxon>Desulfovibrionales</taxon>
        <taxon>Desulfovibrionaceae</taxon>
        <taxon>Mailhella</taxon>
    </lineage>
</organism>
<evidence type="ECO:0000313" key="3">
    <source>
        <dbReference type="Proteomes" id="UP000824225"/>
    </source>
</evidence>
<reference evidence="2" key="2">
    <citation type="submission" date="2021-04" db="EMBL/GenBank/DDBJ databases">
        <authorList>
            <person name="Gilroy R."/>
        </authorList>
    </citation>
    <scope>NUCLEOTIDE SEQUENCE</scope>
    <source>
        <strain evidence="2">CHK186-16707</strain>
    </source>
</reference>
<sequence length="858" mass="95743">MPERPLLLFPTPQLADRTRRVMPQFGRVHKPDITRQGQRLSPMFNQLQAAFKARKVEIQQNAAGTDPEQVLVIETIGSVEDFAKAVKRIQGFEWMGELEIDNIAPDQDFYDEEHPGKKLDGRLYLVMTNQQALDEMLSLWQRYLANPNMQFERGLTKFRDVFLKLKNIRRWDVQDRLLETGVLANWKEDLEYDGDRVIQFEAELWFRRSDDLRLISANQVTNLVQQEGGRILSQSVIEGIAYHGMLAELPAKAIQAIVENPTTELVKCENIMFFRPVGQMVVGDKSPEGDVEIAQIEEMPMPTGDPIVALFDGLPLTNHSLLAGRLHIDDPDDWAADYAASERVHGSAMASLIVHGDLNQPQPPLARPVYVRPIMKPMNGFTNPRREGVPENCLAVDLIHRAVKRLFEGDQEEGPVAPQIKVINLSIGDPTRQFAQAMSPLARLLDWLSVKYGVLFIVSAGNHPESISLGVSRTEFTALPADEFEAVTIKALYRDARNRRLLSPAETINGISVGAVHSDEAQVAYQGNRIEPFVHLLPSPVSAFGSGYRRAIKPDIIFYGGRQWYREHLPSTDPVTIETVNYCIAPGNKVASPGKFPGELRNTSYSRGTSNATALISRAAGICYDSLQQIFNEQAAEVDPSNYEVPLLKAMLIHGSSWGDIGSQLSDVLRTPGNGHQLKGLISRWIGYGVPRVDRVLDCTEQRATLLGFGQLSNGEAHVFSLPLPPSLSARPEWRRLTVTLAWLSPISPNNQKYRNASLWFEINNDRLTLSRSDADRNAVRRGTVQHEVFEGQSADPFIDGERLEIKVNCRKDAGIIPNPVAYGLVVSLEVAEGVDIAVYNEIRAQIAPAIQIQQATD</sequence>
<evidence type="ECO:0000259" key="1">
    <source>
        <dbReference type="Pfam" id="PF00082"/>
    </source>
</evidence>
<feature type="domain" description="Peptidase S8/S53" evidence="1">
    <location>
        <begin position="311"/>
        <end position="654"/>
    </location>
</feature>
<reference evidence="2" key="1">
    <citation type="journal article" date="2021" name="PeerJ">
        <title>Extensive microbial diversity within the chicken gut microbiome revealed by metagenomics and culture.</title>
        <authorList>
            <person name="Gilroy R."/>
            <person name="Ravi A."/>
            <person name="Getino M."/>
            <person name="Pursley I."/>
            <person name="Horton D.L."/>
            <person name="Alikhan N.F."/>
            <person name="Baker D."/>
            <person name="Gharbi K."/>
            <person name="Hall N."/>
            <person name="Watson M."/>
            <person name="Adriaenssens E.M."/>
            <person name="Foster-Nyarko E."/>
            <person name="Jarju S."/>
            <person name="Secka A."/>
            <person name="Antonio M."/>
            <person name="Oren A."/>
            <person name="Chaudhuri R.R."/>
            <person name="La Ragione R."/>
            <person name="Hildebrand F."/>
            <person name="Pallen M.J."/>
        </authorList>
    </citation>
    <scope>NUCLEOTIDE SEQUENCE</scope>
    <source>
        <strain evidence="2">CHK186-16707</strain>
    </source>
</reference>
<dbReference type="CDD" id="cd04847">
    <property type="entry name" value="Peptidases_S8_Subtilisin_like_2"/>
    <property type="match status" value="1"/>
</dbReference>
<gene>
    <name evidence="2" type="ORF">H9962_01755</name>
</gene>
<dbReference type="Pfam" id="PF00082">
    <property type="entry name" value="Peptidase_S8"/>
    <property type="match status" value="1"/>
</dbReference>
<dbReference type="EMBL" id="DXAN01000003">
    <property type="protein sequence ID" value="HJA07903.1"/>
    <property type="molecule type" value="Genomic_DNA"/>
</dbReference>
<evidence type="ECO:0000313" key="2">
    <source>
        <dbReference type="EMBL" id="HJA07903.1"/>
    </source>
</evidence>
<accession>A0A9D2HB45</accession>
<dbReference type="InterPro" id="IPR034074">
    <property type="entry name" value="Y4bN_pept_dom"/>
</dbReference>
<dbReference type="Gene3D" id="3.40.50.200">
    <property type="entry name" value="Peptidase S8/S53 domain"/>
    <property type="match status" value="1"/>
</dbReference>
<dbReference type="Proteomes" id="UP000824225">
    <property type="component" value="Unassembled WGS sequence"/>
</dbReference>
<protein>
    <submittedName>
        <fullName evidence="2">S8 family peptidase</fullName>
    </submittedName>
</protein>
<name>A0A9D2HB45_9BACT</name>
<comment type="caution">
    <text evidence="2">The sequence shown here is derived from an EMBL/GenBank/DDBJ whole genome shotgun (WGS) entry which is preliminary data.</text>
</comment>
<dbReference type="GO" id="GO:0004252">
    <property type="term" value="F:serine-type endopeptidase activity"/>
    <property type="evidence" value="ECO:0007669"/>
    <property type="project" value="InterPro"/>
</dbReference>
<dbReference type="AlphaFoldDB" id="A0A9D2HB45"/>
<dbReference type="InterPro" id="IPR000209">
    <property type="entry name" value="Peptidase_S8/S53_dom"/>
</dbReference>